<dbReference type="RefSeq" id="XP_030745313.1">
    <property type="nucleotide sequence ID" value="XM_030889453.1"/>
</dbReference>
<keyword evidence="5" id="KW-1185">Reference proteome</keyword>
<protein>
    <submittedName>
        <fullName evidence="6 7">Sarcolemmal membrane-associated protein-like isoform X1</fullName>
    </submittedName>
</protein>
<proteinExistence type="predicted"/>
<accession>A0A6J2X296</accession>
<sequence length="699" mass="81070">MVVVSGTWVKNVPYSPQINENIIIEEHEIMAAKAILACRPNSHPFQDRTLTLDQPVKIGRSVARAKPTPTNAIFDCKVLSRHHAMLCYENGKFYLQDTKSSNGTFVNNNRLSADNHEVSSGDIVQFGVDVVENNRKVAHGCIIATLKLYLPDGKEAKASPSITESDRHGVVPLDDLYKLNQILQEANQREQCLESKLNALQNVVEETKKSAEESWQAYVGEERLLSRLSALETQLQQARTNWSEDRLKDEIAKLRESNEQYQEVAKETLEKAYADKLQAVALAMEQERAKISAEQDALLVREQLDQTQLELQEIAQKLTEVQTKAEQEKQEHEKNIRELEQHMEEEESKIIDLEAKIYELTLEISKKQAYSESIEQERPGLIFENDLKMKEEMLAENEMITESILNKSNSNGFNQNHINLTVVPVDEKCETEELECEMIAKDYNDSEIKIKEEGKKVSFKLPEEEHSSREESENDIESPEITEQDISVDRKSFVSDQIDSKTLKYQYQSAQREQMELKRKIDILEKISETNKMKIAELDRALDEEKELNSQRLLERENLRQELLDLEQKWREGCNENQQLKDKVNALVAEIEQRRKDEKNEDTRKVTSYKEYSDNTEQMPDETLSKTNNIQLAVLEEEMIALKSKYSQTCEDKMQLQKDLLKMKVEYEMLCDSIYNKYFWYIGPIVLLVLYLLFSTWIS</sequence>
<dbReference type="Proteomes" id="UP000504635">
    <property type="component" value="Unplaced"/>
</dbReference>
<evidence type="ECO:0000256" key="1">
    <source>
        <dbReference type="SAM" id="Coils"/>
    </source>
</evidence>
<dbReference type="CDD" id="cd22679">
    <property type="entry name" value="FHA_SLMAP"/>
    <property type="match status" value="1"/>
</dbReference>
<dbReference type="GeneID" id="115874338"/>
<dbReference type="PROSITE" id="PS50006">
    <property type="entry name" value="FHA_DOMAIN"/>
    <property type="match status" value="1"/>
</dbReference>
<dbReference type="KEGG" id="soy:115874338"/>
<dbReference type="PANTHER" id="PTHR15715">
    <property type="entry name" value="CENTROSOMAL PROTEIN OF 170 KDA"/>
    <property type="match status" value="1"/>
</dbReference>
<evidence type="ECO:0000313" key="6">
    <source>
        <dbReference type="RefSeq" id="XP_030745313.1"/>
    </source>
</evidence>
<feature type="coiled-coil region" evidence="1">
    <location>
        <begin position="176"/>
        <end position="363"/>
    </location>
</feature>
<feature type="coiled-coil region" evidence="1">
    <location>
        <begin position="507"/>
        <end position="601"/>
    </location>
</feature>
<dbReference type="InterPro" id="IPR000253">
    <property type="entry name" value="FHA_dom"/>
</dbReference>
<dbReference type="InterPro" id="IPR051176">
    <property type="entry name" value="Cent_Immune-Sig_Mod"/>
</dbReference>
<dbReference type="OrthoDB" id="687730at2759"/>
<dbReference type="Gene3D" id="2.60.200.20">
    <property type="match status" value="1"/>
</dbReference>
<name>A0A6J2X296_SITOR</name>
<feature type="domain" description="FHA" evidence="4">
    <location>
        <begin position="56"/>
        <end position="111"/>
    </location>
</feature>
<dbReference type="Pfam" id="PF00498">
    <property type="entry name" value="FHA"/>
    <property type="match status" value="1"/>
</dbReference>
<dbReference type="SUPFAM" id="SSF49879">
    <property type="entry name" value="SMAD/FHA domain"/>
    <property type="match status" value="1"/>
</dbReference>
<keyword evidence="3" id="KW-0812">Transmembrane</keyword>
<evidence type="ECO:0000256" key="2">
    <source>
        <dbReference type="SAM" id="MobiDB-lite"/>
    </source>
</evidence>
<gene>
    <name evidence="6 7" type="primary">LOC115874338</name>
</gene>
<keyword evidence="3" id="KW-1133">Transmembrane helix</keyword>
<feature type="compositionally biased region" description="Basic and acidic residues" evidence="2">
    <location>
        <begin position="459"/>
        <end position="471"/>
    </location>
</feature>
<evidence type="ECO:0000313" key="7">
    <source>
        <dbReference type="RefSeq" id="XP_030745314.1"/>
    </source>
</evidence>
<feature type="transmembrane region" description="Helical" evidence="3">
    <location>
        <begin position="678"/>
        <end position="698"/>
    </location>
</feature>
<keyword evidence="1" id="KW-0175">Coiled coil</keyword>
<evidence type="ECO:0000259" key="4">
    <source>
        <dbReference type="PROSITE" id="PS50006"/>
    </source>
</evidence>
<feature type="compositionally biased region" description="Acidic residues" evidence="2">
    <location>
        <begin position="472"/>
        <end position="483"/>
    </location>
</feature>
<dbReference type="CDD" id="cd21911">
    <property type="entry name" value="CC1_SLMAP"/>
    <property type="match status" value="1"/>
</dbReference>
<dbReference type="RefSeq" id="XP_030745314.1">
    <property type="nucleotide sequence ID" value="XM_030889454.1"/>
</dbReference>
<dbReference type="PANTHER" id="PTHR15715:SF37">
    <property type="entry name" value="LD47843P"/>
    <property type="match status" value="1"/>
</dbReference>
<organism evidence="5 6">
    <name type="scientific">Sitophilus oryzae</name>
    <name type="common">Rice weevil</name>
    <name type="synonym">Curculio oryzae</name>
    <dbReference type="NCBI Taxonomy" id="7048"/>
    <lineage>
        <taxon>Eukaryota</taxon>
        <taxon>Metazoa</taxon>
        <taxon>Ecdysozoa</taxon>
        <taxon>Arthropoda</taxon>
        <taxon>Hexapoda</taxon>
        <taxon>Insecta</taxon>
        <taxon>Pterygota</taxon>
        <taxon>Neoptera</taxon>
        <taxon>Endopterygota</taxon>
        <taxon>Coleoptera</taxon>
        <taxon>Polyphaga</taxon>
        <taxon>Cucujiformia</taxon>
        <taxon>Curculionidae</taxon>
        <taxon>Dryophthorinae</taxon>
        <taxon>Sitophilus</taxon>
    </lineage>
</organism>
<evidence type="ECO:0000313" key="5">
    <source>
        <dbReference type="Proteomes" id="UP000504635"/>
    </source>
</evidence>
<dbReference type="AlphaFoldDB" id="A0A6J2X296"/>
<keyword evidence="3" id="KW-0472">Membrane</keyword>
<feature type="region of interest" description="Disordered" evidence="2">
    <location>
        <begin position="459"/>
        <end position="487"/>
    </location>
</feature>
<reference evidence="6 7" key="1">
    <citation type="submission" date="2025-04" db="UniProtKB">
        <authorList>
            <consortium name="RefSeq"/>
        </authorList>
    </citation>
    <scope>IDENTIFICATION</scope>
    <source>
        <tissue evidence="6 7">Gonads</tissue>
    </source>
</reference>
<evidence type="ECO:0000256" key="3">
    <source>
        <dbReference type="SAM" id="Phobius"/>
    </source>
</evidence>
<dbReference type="SMART" id="SM00240">
    <property type="entry name" value="FHA"/>
    <property type="match status" value="1"/>
</dbReference>
<dbReference type="InterPro" id="IPR008984">
    <property type="entry name" value="SMAD_FHA_dom_sf"/>
</dbReference>